<reference evidence="2 4" key="1">
    <citation type="submission" date="2015-01" db="EMBL/GenBank/DDBJ databases">
        <title>Genome sequences of high lactate-tolerant strain Salinicoccus roseus W12 with industrial interest.</title>
        <authorList>
            <person name="Wang H."/>
            <person name="Yu B."/>
        </authorList>
    </citation>
    <scope>NUCLEOTIDE SEQUENCE [LARGE SCALE GENOMIC DNA]</scope>
    <source>
        <strain evidence="2 4">W12</strain>
    </source>
</reference>
<dbReference type="EMBL" id="JABEVU030000001">
    <property type="protein sequence ID" value="MDB0581358.1"/>
    <property type="molecule type" value="Genomic_DNA"/>
</dbReference>
<dbReference type="Gene3D" id="3.60.15.10">
    <property type="entry name" value="Ribonuclease Z/Hydroxyacylglutathione hydrolase-like"/>
    <property type="match status" value="1"/>
</dbReference>
<dbReference type="STRING" id="45670.SN16_11145"/>
<dbReference type="Proteomes" id="UP000527860">
    <property type="component" value="Unassembled WGS sequence"/>
</dbReference>
<dbReference type="AlphaFoldDB" id="A0A0C2H893"/>
<dbReference type="PANTHER" id="PTHR47619:SF1">
    <property type="entry name" value="EXODEOXYRIBONUCLEASE WALJ"/>
    <property type="match status" value="1"/>
</dbReference>
<dbReference type="Proteomes" id="UP000031546">
    <property type="component" value="Unassembled WGS sequence"/>
</dbReference>
<evidence type="ECO:0000313" key="2">
    <source>
        <dbReference type="EMBL" id="KIH70050.1"/>
    </source>
</evidence>
<dbReference type="SMART" id="SM00849">
    <property type="entry name" value="Lactamase_B"/>
    <property type="match status" value="1"/>
</dbReference>
<dbReference type="Pfam" id="PF12706">
    <property type="entry name" value="Lactamase_B_2"/>
    <property type="match status" value="1"/>
</dbReference>
<dbReference type="OrthoDB" id="1846420at2"/>
<feature type="domain" description="Metallo-beta-lactamase" evidence="1">
    <location>
        <begin position="11"/>
        <end position="181"/>
    </location>
</feature>
<dbReference type="GeneID" id="77846103"/>
<organism evidence="2 4">
    <name type="scientific">Salinicoccus roseus</name>
    <dbReference type="NCBI Taxonomy" id="45670"/>
    <lineage>
        <taxon>Bacteria</taxon>
        <taxon>Bacillati</taxon>
        <taxon>Bacillota</taxon>
        <taxon>Bacilli</taxon>
        <taxon>Bacillales</taxon>
        <taxon>Staphylococcaceae</taxon>
        <taxon>Salinicoccus</taxon>
    </lineage>
</organism>
<comment type="caution">
    <text evidence="2">The sequence shown here is derived from an EMBL/GenBank/DDBJ whole genome shotgun (WGS) entry which is preliminary data.</text>
</comment>
<dbReference type="EMBL" id="JXII01000009">
    <property type="protein sequence ID" value="KIH70050.1"/>
    <property type="molecule type" value="Genomic_DNA"/>
</dbReference>
<evidence type="ECO:0000313" key="5">
    <source>
        <dbReference type="Proteomes" id="UP000527860"/>
    </source>
</evidence>
<dbReference type="InterPro" id="IPR052533">
    <property type="entry name" value="WalJ/YycJ-like"/>
</dbReference>
<sequence>MRIQTIGSGSSGNCYMISDDNTTILLEAGIQFDKVQKALNFKTRKVKGVFITHEHGDHSKYTKDYLKGGLNCWMTPGTKDALNLNHHRLFTLNYKQTTRIGSLVVMPYETQHDVAEPCGYLIKSDHGSKLLFATDTYYIKYKFPDVTHMLLEVNHDYDYMQGRVNSGALHPALANRIMKSHLNLENGIKYLQASDLDQLKEIHLIHISKDNGLRNHFKEEIQKVTGVPVKIAGVES</sequence>
<keyword evidence="5" id="KW-1185">Reference proteome</keyword>
<name>A0A0C2H893_9STAP</name>
<dbReference type="InterPro" id="IPR036866">
    <property type="entry name" value="RibonucZ/Hydroxyglut_hydro"/>
</dbReference>
<reference evidence="5" key="2">
    <citation type="submission" date="2020-04" db="EMBL/GenBank/DDBJ databases">
        <title>Genome analysis and biological profiling of marine Cellulosimicrobium funkei MOSEL-ME6.</title>
        <authorList>
            <person name="Tanveer F."/>
            <person name="Xie Y."/>
            <person name="Shinwari Z.K."/>
        </authorList>
    </citation>
    <scope>NUCLEOTIDE SEQUENCE [LARGE SCALE GENOMIC DNA]</scope>
    <source>
        <strain evidence="5">MOSEL-ME25</strain>
    </source>
</reference>
<evidence type="ECO:0000259" key="1">
    <source>
        <dbReference type="SMART" id="SM00849"/>
    </source>
</evidence>
<reference evidence="3 5" key="4">
    <citation type="submission" date="2022-12" db="EMBL/GenBank/DDBJ databases">
        <title>Genome analysis and biological profiling of marine Salinicoccus roseus MOSEL-ME25.</title>
        <authorList>
            <person name="Mirza F.T."/>
            <person name="Xie Y."/>
            <person name="Shinwari Z.K."/>
        </authorList>
    </citation>
    <scope>NUCLEOTIDE SEQUENCE [LARGE SCALE GENOMIC DNA]</scope>
    <source>
        <strain evidence="3 5">MOSEL-ME25</strain>
    </source>
</reference>
<accession>A0A0C2H893</accession>
<protein>
    <submittedName>
        <fullName evidence="3">MBL fold metallo-hydrolase</fullName>
    </submittedName>
</protein>
<reference evidence="3" key="3">
    <citation type="submission" date="2020-04" db="EMBL/GenBank/DDBJ databases">
        <authorList>
            <person name="Tanveer F."/>
            <person name="Xie Y."/>
            <person name="Shinwari Z.K."/>
        </authorList>
    </citation>
    <scope>NUCLEOTIDE SEQUENCE</scope>
    <source>
        <strain evidence="3">MOSEL-ME25</strain>
    </source>
</reference>
<evidence type="ECO:0000313" key="4">
    <source>
        <dbReference type="Proteomes" id="UP000031546"/>
    </source>
</evidence>
<dbReference type="InterPro" id="IPR001279">
    <property type="entry name" value="Metallo-B-lactamas"/>
</dbReference>
<dbReference type="SUPFAM" id="SSF56281">
    <property type="entry name" value="Metallo-hydrolase/oxidoreductase"/>
    <property type="match status" value="1"/>
</dbReference>
<proteinExistence type="predicted"/>
<evidence type="ECO:0000313" key="3">
    <source>
        <dbReference type="EMBL" id="MDB0581358.1"/>
    </source>
</evidence>
<dbReference type="RefSeq" id="WP_040106691.1">
    <property type="nucleotide sequence ID" value="NZ_JABEVU030000001.1"/>
</dbReference>
<dbReference type="PANTHER" id="PTHR47619">
    <property type="entry name" value="METALLO-HYDROLASE YYCJ-RELATED"/>
    <property type="match status" value="1"/>
</dbReference>
<gene>
    <name evidence="3" type="ORF">F7P68_0012565</name>
    <name evidence="2" type="ORF">SN16_11145</name>
</gene>